<evidence type="ECO:0000256" key="2">
    <source>
        <dbReference type="SAM" id="Phobius"/>
    </source>
</evidence>
<proteinExistence type="predicted"/>
<evidence type="ECO:0000256" key="1">
    <source>
        <dbReference type="SAM" id="MobiDB-lite"/>
    </source>
</evidence>
<dbReference type="Pfam" id="PF06791">
    <property type="entry name" value="TMP_2"/>
    <property type="match status" value="1"/>
</dbReference>
<reference evidence="4 6" key="1">
    <citation type="journal article" date="2011" name="Nature">
        <title>The Medicago genome provides insight into the evolution of rhizobial symbioses.</title>
        <authorList>
            <person name="Young N.D."/>
            <person name="Debelle F."/>
            <person name="Oldroyd G.E."/>
            <person name="Geurts R."/>
            <person name="Cannon S.B."/>
            <person name="Udvardi M.K."/>
            <person name="Benedito V.A."/>
            <person name="Mayer K.F."/>
            <person name="Gouzy J."/>
            <person name="Schoof H."/>
            <person name="Van de Peer Y."/>
            <person name="Proost S."/>
            <person name="Cook D.R."/>
            <person name="Meyers B.C."/>
            <person name="Spannagl M."/>
            <person name="Cheung F."/>
            <person name="De Mita S."/>
            <person name="Krishnakumar V."/>
            <person name="Gundlach H."/>
            <person name="Zhou S."/>
            <person name="Mudge J."/>
            <person name="Bharti A.K."/>
            <person name="Murray J.D."/>
            <person name="Naoumkina M.A."/>
            <person name="Rosen B."/>
            <person name="Silverstein K.A."/>
            <person name="Tang H."/>
            <person name="Rombauts S."/>
            <person name="Zhao P.X."/>
            <person name="Zhou P."/>
            <person name="Barbe V."/>
            <person name="Bardou P."/>
            <person name="Bechner M."/>
            <person name="Bellec A."/>
            <person name="Berger A."/>
            <person name="Berges H."/>
            <person name="Bidwell S."/>
            <person name="Bisseling T."/>
            <person name="Choisne N."/>
            <person name="Couloux A."/>
            <person name="Denny R."/>
            <person name="Deshpande S."/>
            <person name="Dai X."/>
            <person name="Doyle J.J."/>
            <person name="Dudez A.M."/>
            <person name="Farmer A.D."/>
            <person name="Fouteau S."/>
            <person name="Franken C."/>
            <person name="Gibelin C."/>
            <person name="Gish J."/>
            <person name="Goldstein S."/>
            <person name="Gonzalez A.J."/>
            <person name="Green P.J."/>
            <person name="Hallab A."/>
            <person name="Hartog M."/>
            <person name="Hua A."/>
            <person name="Humphray S.J."/>
            <person name="Jeong D.H."/>
            <person name="Jing Y."/>
            <person name="Jocker A."/>
            <person name="Kenton S.M."/>
            <person name="Kim D.J."/>
            <person name="Klee K."/>
            <person name="Lai H."/>
            <person name="Lang C."/>
            <person name="Lin S."/>
            <person name="Macmil S.L."/>
            <person name="Magdelenat G."/>
            <person name="Matthews L."/>
            <person name="McCorrison J."/>
            <person name="Monaghan E.L."/>
            <person name="Mun J.H."/>
            <person name="Najar F.Z."/>
            <person name="Nicholson C."/>
            <person name="Noirot C."/>
            <person name="O'Bleness M."/>
            <person name="Paule C.R."/>
            <person name="Poulain J."/>
            <person name="Prion F."/>
            <person name="Qin B."/>
            <person name="Qu C."/>
            <person name="Retzel E.F."/>
            <person name="Riddle C."/>
            <person name="Sallet E."/>
            <person name="Samain S."/>
            <person name="Samson N."/>
            <person name="Sanders I."/>
            <person name="Saurat O."/>
            <person name="Scarpelli C."/>
            <person name="Schiex T."/>
            <person name="Segurens B."/>
            <person name="Severin A.J."/>
            <person name="Sherrier D.J."/>
            <person name="Shi R."/>
            <person name="Sims S."/>
            <person name="Singer S.R."/>
            <person name="Sinharoy S."/>
            <person name="Sterck L."/>
            <person name="Viollet A."/>
            <person name="Wang B.B."/>
            <person name="Wang K."/>
            <person name="Wang M."/>
            <person name="Wang X."/>
            <person name="Warfsmann J."/>
            <person name="Weissenbach J."/>
            <person name="White D.D."/>
            <person name="White J.D."/>
            <person name="Wiley G.B."/>
            <person name="Wincker P."/>
            <person name="Xing Y."/>
            <person name="Yang L."/>
            <person name="Yao Z."/>
            <person name="Ying F."/>
            <person name="Zhai J."/>
            <person name="Zhou L."/>
            <person name="Zuber A."/>
            <person name="Denarie J."/>
            <person name="Dixon R.A."/>
            <person name="May G.D."/>
            <person name="Schwartz D.C."/>
            <person name="Rogers J."/>
            <person name="Quetier F."/>
            <person name="Town C.D."/>
            <person name="Roe B.A."/>
        </authorList>
    </citation>
    <scope>NUCLEOTIDE SEQUENCE [LARGE SCALE GENOMIC DNA]</scope>
    <source>
        <strain evidence="4">A17</strain>
        <strain evidence="5 6">cv. Jemalong A17</strain>
    </source>
</reference>
<feature type="domain" description="Bacteriophage tail tape measure N-terminal" evidence="3">
    <location>
        <begin position="1"/>
        <end position="171"/>
    </location>
</feature>
<keyword evidence="2" id="KW-0812">Transmembrane</keyword>
<name>A0A072TDB5_MEDTR</name>
<keyword evidence="6" id="KW-1185">Reference proteome</keyword>
<accession>A0A072TDB5</accession>
<dbReference type="HOGENOM" id="CLU_296407_0_0_1"/>
<keyword evidence="2" id="KW-0472">Membrane</keyword>
<feature type="transmembrane region" description="Helical" evidence="2">
    <location>
        <begin position="31"/>
        <end position="54"/>
    </location>
</feature>
<organism evidence="4 6">
    <name type="scientific">Medicago truncatula</name>
    <name type="common">Barrel medic</name>
    <name type="synonym">Medicago tribuloides</name>
    <dbReference type="NCBI Taxonomy" id="3880"/>
    <lineage>
        <taxon>Eukaryota</taxon>
        <taxon>Viridiplantae</taxon>
        <taxon>Streptophyta</taxon>
        <taxon>Embryophyta</taxon>
        <taxon>Tracheophyta</taxon>
        <taxon>Spermatophyta</taxon>
        <taxon>Magnoliopsida</taxon>
        <taxon>eudicotyledons</taxon>
        <taxon>Gunneridae</taxon>
        <taxon>Pentapetalae</taxon>
        <taxon>rosids</taxon>
        <taxon>fabids</taxon>
        <taxon>Fabales</taxon>
        <taxon>Fabaceae</taxon>
        <taxon>Papilionoideae</taxon>
        <taxon>50 kb inversion clade</taxon>
        <taxon>NPAAA clade</taxon>
        <taxon>Hologalegina</taxon>
        <taxon>IRL clade</taxon>
        <taxon>Trifolieae</taxon>
        <taxon>Medicago</taxon>
    </lineage>
</organism>
<evidence type="ECO:0000259" key="3">
    <source>
        <dbReference type="Pfam" id="PF06791"/>
    </source>
</evidence>
<dbReference type="Proteomes" id="UP000002051">
    <property type="component" value="Unassembled WGS sequence"/>
</dbReference>
<dbReference type="InterPro" id="IPR009628">
    <property type="entry name" value="Phage_tape_measure_N"/>
</dbReference>
<protein>
    <submittedName>
        <fullName evidence="4">Prophage tail length tape measure protein</fullName>
    </submittedName>
</protein>
<dbReference type="EnsemblPlants" id="KEH15544">
    <property type="protein sequence ID" value="KEH15544"/>
    <property type="gene ID" value="MTR_0843s0010"/>
</dbReference>
<gene>
    <name evidence="4" type="ORF">MTR_0843s0010</name>
</gene>
<dbReference type="Pfam" id="PF08875">
    <property type="entry name" value="DUF1833"/>
    <property type="match status" value="1"/>
</dbReference>
<feature type="compositionally biased region" description="Basic and acidic residues" evidence="1">
    <location>
        <begin position="279"/>
        <end position="298"/>
    </location>
</feature>
<evidence type="ECO:0000313" key="6">
    <source>
        <dbReference type="Proteomes" id="UP000002051"/>
    </source>
</evidence>
<keyword evidence="2" id="KW-1133">Transmembrane helix</keyword>
<dbReference type="AlphaFoldDB" id="A0A072TDB5"/>
<dbReference type="InterPro" id="IPR014974">
    <property type="entry name" value="DUF1833"/>
</dbReference>
<reference evidence="4 6" key="2">
    <citation type="journal article" date="2014" name="BMC Genomics">
        <title>An improved genome release (version Mt4.0) for the model legume Medicago truncatula.</title>
        <authorList>
            <person name="Tang H."/>
            <person name="Krishnakumar V."/>
            <person name="Bidwell S."/>
            <person name="Rosen B."/>
            <person name="Chan A."/>
            <person name="Zhou S."/>
            <person name="Gentzbittel L."/>
            <person name="Childs K.L."/>
            <person name="Yandell M."/>
            <person name="Gundlach H."/>
            <person name="Mayer K.F."/>
            <person name="Schwartz D.C."/>
            <person name="Town C.D."/>
        </authorList>
    </citation>
    <scope>GENOME REANNOTATION</scope>
    <source>
        <strain evidence="4">A17</strain>
        <strain evidence="5 6">cv. Jemalong A17</strain>
    </source>
</reference>
<sequence length="1019" mass="109165">MPVWMVAIQQGGQIRDSFGGFGAALRGVFSLITPVTAAIAVIGGAVGAFVLSVYKGEQQLMAFNIALQSTDNAAGATLGRIEAVAKAAHDVSGISEMAAQSAAIAMVQTGRLGIETIGNLTKAISGYAETTGQDTDKAAASLARMFVDPKQAIKELDDQFNLLTPAQRAYINQLIEQGQTEQAQLQISEALAQRFGKLLPENLGVLQRALKGISDAAKEAVGWMMSLGKQSSLDQQIKDSQARITELSSRSTSPTMSALFGTDKALADEQAKLANLKQKKADEDKAADEAEAKASKDRHIKALRDDFDSQTKTYQTAREKIADEKKKLDELLAAGPAGGGISQAEYNARLKAVTDRANRGQGGNAGAIAAAQAKADLEMLRKTFQESDALIVKALENGRLSINDAYDKRIDALQTEVASERQVLETELTNPKTSKQRRIEIQAQIKGLDAELAKGDRQLDDWRRKEELKLANLTVKLRIDTANLTGQFDRSAIEQQLRTQYADQIKASFALTDPAEVIDSQQRIEMLIEAGSAQAEFNAKLEEASRLQAQLGVIEQAYQQRAASGQISQLEAEAQINHARAAQVPVLQSIVDELQRIKGAMPADAASAIDKMSTSVGALQNQVAAATPVVVDLGTRLKNTLVDSTADAAASAVANFENLGQAASTVLKQIAADIVRSDIKRLLTNLFTPDSGGGGATFFGSIIGGVKSIFGFAEGGLIRGPGTGTSDSIPALVGGARPIAVSNGEFIQNERAVQHYGLPFMEAVRTLRLPKPAFAFGGLVSASRAAARFATGGSVSGASPTTSNSPSTRVELVNQDTPKRAVSAESYFDGKDMVTRVLLLDDTQLQATPGVERTEMDDGFIAQVPVQTLTRYEVTLTYRLSCPEDREAFEQWRSVDLAQGARYFAWPDIYDPSGTVVRRARIVNGASLARKSPIFRRAAQQLSPGDMPLVLLEIAHALLAEPLRYVNDNQDVVSNGHNYVACAFQFVWPDDQDQQTPVSQLSIGNLGGGLGAFFERTHG</sequence>
<feature type="non-terminal residue" evidence="4">
    <location>
        <position position="1019"/>
    </location>
</feature>
<feature type="region of interest" description="Disordered" evidence="1">
    <location>
        <begin position="276"/>
        <end position="298"/>
    </location>
</feature>
<evidence type="ECO:0000313" key="4">
    <source>
        <dbReference type="EMBL" id="KEH15544.1"/>
    </source>
</evidence>
<reference evidence="5" key="3">
    <citation type="submission" date="2015-06" db="UniProtKB">
        <authorList>
            <consortium name="EnsemblPlants"/>
        </authorList>
    </citation>
    <scope>IDENTIFICATION</scope>
    <source>
        <strain evidence="5">cv. Jemalong A17</strain>
    </source>
</reference>
<evidence type="ECO:0000313" key="5">
    <source>
        <dbReference type="EnsemblPlants" id="KEH15544"/>
    </source>
</evidence>
<dbReference type="EMBL" id="KL403567">
    <property type="protein sequence ID" value="KEH15544.1"/>
    <property type="molecule type" value="Genomic_DNA"/>
</dbReference>